<dbReference type="RefSeq" id="WP_111336730.1">
    <property type="nucleotide sequence ID" value="NZ_CP030032.1"/>
</dbReference>
<dbReference type="Pfam" id="PF00155">
    <property type="entry name" value="Aminotran_1_2"/>
    <property type="match status" value="1"/>
</dbReference>
<dbReference type="KEGG" id="bsed:DN745_17035"/>
<feature type="modified residue" description="N6-(pyridoxal phosphate)lysine" evidence="11">
    <location>
        <position position="249"/>
    </location>
</feature>
<dbReference type="PROSITE" id="PS00599">
    <property type="entry name" value="AA_TRANSFER_CLASS_2"/>
    <property type="match status" value="1"/>
</dbReference>
<evidence type="ECO:0000313" key="13">
    <source>
        <dbReference type="EMBL" id="AWV90936.1"/>
    </source>
</evidence>
<dbReference type="OrthoDB" id="9813612at2"/>
<evidence type="ECO:0000256" key="1">
    <source>
        <dbReference type="ARBA" id="ARBA00001933"/>
    </source>
</evidence>
<evidence type="ECO:0000256" key="3">
    <source>
        <dbReference type="ARBA" id="ARBA00007970"/>
    </source>
</evidence>
<dbReference type="InterPro" id="IPR001917">
    <property type="entry name" value="Aminotrans_II_pyridoxalP_BS"/>
</dbReference>
<accession>A0A2Z4FQK7</accession>
<dbReference type="GO" id="GO:0004400">
    <property type="term" value="F:histidinol-phosphate transaminase activity"/>
    <property type="evidence" value="ECO:0007669"/>
    <property type="project" value="UniProtKB-UniRule"/>
</dbReference>
<organism evidence="13 14">
    <name type="scientific">Bradymonas sediminis</name>
    <dbReference type="NCBI Taxonomy" id="1548548"/>
    <lineage>
        <taxon>Bacteria</taxon>
        <taxon>Deltaproteobacteria</taxon>
        <taxon>Bradymonadales</taxon>
        <taxon>Bradymonadaceae</taxon>
        <taxon>Bradymonas</taxon>
    </lineage>
</organism>
<evidence type="ECO:0000256" key="7">
    <source>
        <dbReference type="ARBA" id="ARBA00022679"/>
    </source>
</evidence>
<evidence type="ECO:0000256" key="8">
    <source>
        <dbReference type="ARBA" id="ARBA00022898"/>
    </source>
</evidence>
<evidence type="ECO:0000256" key="11">
    <source>
        <dbReference type="HAMAP-Rule" id="MF_01023"/>
    </source>
</evidence>
<dbReference type="InterPro" id="IPR004839">
    <property type="entry name" value="Aminotransferase_I/II_large"/>
</dbReference>
<evidence type="ECO:0000256" key="5">
    <source>
        <dbReference type="ARBA" id="ARBA00022576"/>
    </source>
</evidence>
<dbReference type="SUPFAM" id="SSF53383">
    <property type="entry name" value="PLP-dependent transferases"/>
    <property type="match status" value="1"/>
</dbReference>
<comment type="subunit">
    <text evidence="4 11">Homodimer.</text>
</comment>
<dbReference type="EMBL" id="CP030032">
    <property type="protein sequence ID" value="AWV90936.1"/>
    <property type="molecule type" value="Genomic_DNA"/>
</dbReference>
<keyword evidence="8 11" id="KW-0663">Pyridoxal phosphate</keyword>
<keyword evidence="6 11" id="KW-0028">Amino-acid biosynthesis</keyword>
<dbReference type="Gene3D" id="3.90.1150.10">
    <property type="entry name" value="Aspartate Aminotransferase, domain 1"/>
    <property type="match status" value="1"/>
</dbReference>
<keyword evidence="5 11" id="KW-0032">Aminotransferase</keyword>
<evidence type="ECO:0000256" key="10">
    <source>
        <dbReference type="ARBA" id="ARBA00047481"/>
    </source>
</evidence>
<keyword evidence="9 11" id="KW-0368">Histidine biosynthesis</keyword>
<dbReference type="PANTHER" id="PTHR43643:SF6">
    <property type="entry name" value="HISTIDINOL-PHOSPHATE AMINOTRANSFERASE"/>
    <property type="match status" value="1"/>
</dbReference>
<dbReference type="CDD" id="cd00609">
    <property type="entry name" value="AAT_like"/>
    <property type="match status" value="1"/>
</dbReference>
<dbReference type="UniPathway" id="UPA00031">
    <property type="reaction ID" value="UER00012"/>
</dbReference>
<evidence type="ECO:0000313" key="14">
    <source>
        <dbReference type="Proteomes" id="UP000249799"/>
    </source>
</evidence>
<comment type="catalytic activity">
    <reaction evidence="10 11">
        <text>L-histidinol phosphate + 2-oxoglutarate = 3-(imidazol-4-yl)-2-oxopropyl phosphate + L-glutamate</text>
        <dbReference type="Rhea" id="RHEA:23744"/>
        <dbReference type="ChEBI" id="CHEBI:16810"/>
        <dbReference type="ChEBI" id="CHEBI:29985"/>
        <dbReference type="ChEBI" id="CHEBI:57766"/>
        <dbReference type="ChEBI" id="CHEBI:57980"/>
        <dbReference type="EC" id="2.6.1.9"/>
    </reaction>
</comment>
<evidence type="ECO:0000256" key="4">
    <source>
        <dbReference type="ARBA" id="ARBA00011738"/>
    </source>
</evidence>
<dbReference type="HAMAP" id="MF_01023">
    <property type="entry name" value="HisC_aminotrans_2"/>
    <property type="match status" value="1"/>
</dbReference>
<gene>
    <name evidence="11 13" type="primary">hisC</name>
    <name evidence="13" type="ORF">DN745_17035</name>
</gene>
<dbReference type="InterPro" id="IPR005861">
    <property type="entry name" value="HisP_aminotrans"/>
</dbReference>
<feature type="domain" description="Aminotransferase class I/classII large" evidence="12">
    <location>
        <begin position="61"/>
        <end position="382"/>
    </location>
</feature>
<dbReference type="InterPro" id="IPR015422">
    <property type="entry name" value="PyrdxlP-dep_Trfase_small"/>
</dbReference>
<dbReference type="GO" id="GO:0030170">
    <property type="term" value="F:pyridoxal phosphate binding"/>
    <property type="evidence" value="ECO:0007669"/>
    <property type="project" value="InterPro"/>
</dbReference>
<protein>
    <recommendedName>
        <fullName evidence="11">Histidinol-phosphate aminotransferase</fullName>
        <ecNumber evidence="11">2.6.1.9</ecNumber>
    </recommendedName>
    <alternativeName>
        <fullName evidence="11">Imidazole acetol-phosphate transaminase</fullName>
    </alternativeName>
</protein>
<dbReference type="Gene3D" id="3.40.640.10">
    <property type="entry name" value="Type I PLP-dependent aspartate aminotransferase-like (Major domain)"/>
    <property type="match status" value="1"/>
</dbReference>
<dbReference type="EC" id="2.6.1.9" evidence="11"/>
<dbReference type="PANTHER" id="PTHR43643">
    <property type="entry name" value="HISTIDINOL-PHOSPHATE AMINOTRANSFERASE 2"/>
    <property type="match status" value="1"/>
</dbReference>
<dbReference type="GO" id="GO:0000105">
    <property type="term" value="P:L-histidine biosynthetic process"/>
    <property type="evidence" value="ECO:0007669"/>
    <property type="project" value="UniProtKB-UniRule"/>
</dbReference>
<comment type="cofactor">
    <cofactor evidence="1 11">
        <name>pyridoxal 5'-phosphate</name>
        <dbReference type="ChEBI" id="CHEBI:597326"/>
    </cofactor>
</comment>
<evidence type="ECO:0000259" key="12">
    <source>
        <dbReference type="Pfam" id="PF00155"/>
    </source>
</evidence>
<keyword evidence="14" id="KW-1185">Reference proteome</keyword>
<dbReference type="InterPro" id="IPR015421">
    <property type="entry name" value="PyrdxlP-dep_Trfase_major"/>
</dbReference>
<comment type="pathway">
    <text evidence="2 11">Amino-acid biosynthesis; L-histidine biosynthesis; L-histidine from 5-phospho-alpha-D-ribose 1-diphosphate: step 7/9.</text>
</comment>
<evidence type="ECO:0000256" key="2">
    <source>
        <dbReference type="ARBA" id="ARBA00005011"/>
    </source>
</evidence>
<proteinExistence type="inferred from homology"/>
<comment type="similarity">
    <text evidence="3 11">Belongs to the class-II pyridoxal-phosphate-dependent aminotransferase family. Histidinol-phosphate aminotransferase subfamily.</text>
</comment>
<keyword evidence="7 11" id="KW-0808">Transferase</keyword>
<evidence type="ECO:0000256" key="9">
    <source>
        <dbReference type="ARBA" id="ARBA00023102"/>
    </source>
</evidence>
<sequence>MSSLNYRLRAKKSEDNAPALREVRARKAIEVAPAVQALTPYIAVTSQAAIEARPNGETTFKLDWNESTIAPSPRVHEAILAHLSSHRDLNWYPQLGSTDLVDALQKYTGVSGEHILATNGSDDALQLICNTYLSEGDKVVAPVPTYNHFLVFAESRGADITRVCADTAFTSNIEGIRDAMSQDTRILYLVSPNNPTGVVLDPKDVEALCQDYPETLIILDEAYFEFSQVTGMPLVREYPNLIVTRTFSKAFGLASLRVGYLAADPRIIEGLSRIYNPKSVNALGQVAAVAALSDLDYLNDFLAEVRASKELLREFFASKNADAQITPANFVVVRVDNLPETLRALEARGVYVRDRSGYPGLKDCLRMSVGTVEQTEKLIERLAEVF</sequence>
<dbReference type="AlphaFoldDB" id="A0A2Z4FQK7"/>
<dbReference type="InterPro" id="IPR015424">
    <property type="entry name" value="PyrdxlP-dep_Trfase"/>
</dbReference>
<dbReference type="InterPro" id="IPR050106">
    <property type="entry name" value="HistidinolP_aminotransfase"/>
</dbReference>
<reference evidence="13 14" key="1">
    <citation type="submission" date="2018-06" db="EMBL/GenBank/DDBJ databases">
        <title>Lujinxingia sediminis gen. nov. sp. nov., a new facultative anaerobic member of the class Deltaproteobacteria, and proposal of Lujinxingaceae fam. nov.</title>
        <authorList>
            <person name="Guo L.-Y."/>
            <person name="Li C.-M."/>
            <person name="Wang S."/>
            <person name="Du Z.-J."/>
        </authorList>
    </citation>
    <scope>NUCLEOTIDE SEQUENCE [LARGE SCALE GENOMIC DNA]</scope>
    <source>
        <strain evidence="13 14">FA350</strain>
    </source>
</reference>
<dbReference type="NCBIfam" id="TIGR01141">
    <property type="entry name" value="hisC"/>
    <property type="match status" value="1"/>
</dbReference>
<evidence type="ECO:0000256" key="6">
    <source>
        <dbReference type="ARBA" id="ARBA00022605"/>
    </source>
</evidence>
<name>A0A2Z4FQK7_9DELT</name>
<dbReference type="Proteomes" id="UP000249799">
    <property type="component" value="Chromosome"/>
</dbReference>